<evidence type="ECO:0000256" key="1">
    <source>
        <dbReference type="SAM" id="MobiDB-lite"/>
    </source>
</evidence>
<feature type="region of interest" description="Disordered" evidence="1">
    <location>
        <begin position="98"/>
        <end position="126"/>
    </location>
</feature>
<dbReference type="EMBL" id="CP151632">
    <property type="protein sequence ID" value="WZO34525.1"/>
    <property type="molecule type" value="Genomic_DNA"/>
</dbReference>
<dbReference type="AlphaFoldDB" id="A0AAU6SCF8"/>
<protein>
    <submittedName>
        <fullName evidence="2">Uncharacterized protein</fullName>
    </submittedName>
</protein>
<evidence type="ECO:0000313" key="2">
    <source>
        <dbReference type="EMBL" id="WZO34525.1"/>
    </source>
</evidence>
<proteinExistence type="predicted"/>
<reference evidence="2" key="1">
    <citation type="submission" date="2024-04" db="EMBL/GenBank/DDBJ databases">
        <authorList>
            <person name="Roder T."/>
            <person name="Oberhansli S."/>
            <person name="Kreuzer M."/>
        </authorList>
    </citation>
    <scope>NUCLEOTIDE SEQUENCE</scope>
    <source>
        <strain evidence="2">LWS13-1.2</strain>
    </source>
</reference>
<organism evidence="2">
    <name type="scientific">Microbacterium sp. LWS13-1.2</name>
    <dbReference type="NCBI Taxonomy" id="3135264"/>
    <lineage>
        <taxon>Bacteria</taxon>
        <taxon>Bacillati</taxon>
        <taxon>Actinomycetota</taxon>
        <taxon>Actinomycetes</taxon>
        <taxon>Micrococcales</taxon>
        <taxon>Microbacteriaceae</taxon>
        <taxon>Microbacterium</taxon>
    </lineage>
</organism>
<gene>
    <name evidence="2" type="ORF">MRBLWS13_002186</name>
</gene>
<dbReference type="RefSeq" id="WP_349425408.1">
    <property type="nucleotide sequence ID" value="NZ_CP151632.1"/>
</dbReference>
<feature type="compositionally biased region" description="Low complexity" evidence="1">
    <location>
        <begin position="99"/>
        <end position="111"/>
    </location>
</feature>
<accession>A0AAU6SCF8</accession>
<name>A0AAU6SCF8_9MICO</name>
<sequence>MFPSDATASATLGPVAPDWTIQELIAWISDDDARSHDETLRPLLSAVLADLAPDAPPSLSPRSPVALVRAVAARLRATPELRDVAVRDLVGDAISAGSAPVTAATAGRRAPTPAPASVRRPSLRLT</sequence>